<gene>
    <name evidence="2" type="ORF">L207DRAFT_521141</name>
</gene>
<feature type="non-terminal residue" evidence="2">
    <location>
        <position position="66"/>
    </location>
</feature>
<protein>
    <submittedName>
        <fullName evidence="2">Uncharacterized protein</fullName>
    </submittedName>
</protein>
<keyword evidence="1" id="KW-0472">Membrane</keyword>
<proteinExistence type="predicted"/>
<reference evidence="2 3" key="1">
    <citation type="submission" date="2016-04" db="EMBL/GenBank/DDBJ databases">
        <title>A degradative enzymes factory behind the ericoid mycorrhizal symbiosis.</title>
        <authorList>
            <consortium name="DOE Joint Genome Institute"/>
            <person name="Martino E."/>
            <person name="Morin E."/>
            <person name="Grelet G."/>
            <person name="Kuo A."/>
            <person name="Kohler A."/>
            <person name="Daghino S."/>
            <person name="Barry K."/>
            <person name="Choi C."/>
            <person name="Cichocki N."/>
            <person name="Clum A."/>
            <person name="Copeland A."/>
            <person name="Hainaut M."/>
            <person name="Haridas S."/>
            <person name="Labutti K."/>
            <person name="Lindquist E."/>
            <person name="Lipzen A."/>
            <person name="Khouja H.-R."/>
            <person name="Murat C."/>
            <person name="Ohm R."/>
            <person name="Olson A."/>
            <person name="Spatafora J."/>
            <person name="Veneault-Fourrey C."/>
            <person name="Henrissat B."/>
            <person name="Grigoriev I."/>
            <person name="Martin F."/>
            <person name="Perotto S."/>
        </authorList>
    </citation>
    <scope>NUCLEOTIDE SEQUENCE [LARGE SCALE GENOMIC DNA]</scope>
    <source>
        <strain evidence="2 3">F</strain>
    </source>
</reference>
<accession>A0A2J6QSD1</accession>
<dbReference type="Proteomes" id="UP000235786">
    <property type="component" value="Unassembled WGS sequence"/>
</dbReference>
<evidence type="ECO:0000313" key="3">
    <source>
        <dbReference type="Proteomes" id="UP000235786"/>
    </source>
</evidence>
<keyword evidence="1" id="KW-0812">Transmembrane</keyword>
<keyword evidence="3" id="KW-1185">Reference proteome</keyword>
<evidence type="ECO:0000313" key="2">
    <source>
        <dbReference type="EMBL" id="PMD29157.1"/>
    </source>
</evidence>
<feature type="transmembrane region" description="Helical" evidence="1">
    <location>
        <begin position="17"/>
        <end position="36"/>
    </location>
</feature>
<sequence length="66" mass="6847">MAAVGQGRPVKEAHSAVVARVTGIVALLLITVRLLVAVRLHLVAALELVRNCVGCAENITGLVCCD</sequence>
<name>A0A2J6QSD1_HYAVF</name>
<dbReference type="EMBL" id="KZ613977">
    <property type="protein sequence ID" value="PMD29157.1"/>
    <property type="molecule type" value="Genomic_DNA"/>
</dbReference>
<organism evidence="2 3">
    <name type="scientific">Hyaloscypha variabilis (strain UAMH 11265 / GT02V1 / F)</name>
    <name type="common">Meliniomyces variabilis</name>
    <dbReference type="NCBI Taxonomy" id="1149755"/>
    <lineage>
        <taxon>Eukaryota</taxon>
        <taxon>Fungi</taxon>
        <taxon>Dikarya</taxon>
        <taxon>Ascomycota</taxon>
        <taxon>Pezizomycotina</taxon>
        <taxon>Leotiomycetes</taxon>
        <taxon>Helotiales</taxon>
        <taxon>Hyaloscyphaceae</taxon>
        <taxon>Hyaloscypha</taxon>
        <taxon>Hyaloscypha variabilis</taxon>
    </lineage>
</organism>
<dbReference type="AlphaFoldDB" id="A0A2J6QSD1"/>
<keyword evidence="1" id="KW-1133">Transmembrane helix</keyword>
<evidence type="ECO:0000256" key="1">
    <source>
        <dbReference type="SAM" id="Phobius"/>
    </source>
</evidence>